<accession>A0ABV8QCK9</accession>
<feature type="transmembrane region" description="Helical" evidence="1">
    <location>
        <begin position="12"/>
        <end position="30"/>
    </location>
</feature>
<dbReference type="Proteomes" id="UP001595798">
    <property type="component" value="Unassembled WGS sequence"/>
</dbReference>
<feature type="transmembrane region" description="Helical" evidence="1">
    <location>
        <begin position="42"/>
        <end position="66"/>
    </location>
</feature>
<evidence type="ECO:0000313" key="2">
    <source>
        <dbReference type="EMBL" id="MFC4257408.1"/>
    </source>
</evidence>
<evidence type="ECO:0000313" key="3">
    <source>
        <dbReference type="Proteomes" id="UP001595798"/>
    </source>
</evidence>
<evidence type="ECO:0000256" key="1">
    <source>
        <dbReference type="SAM" id="Phobius"/>
    </source>
</evidence>
<feature type="transmembrane region" description="Helical" evidence="1">
    <location>
        <begin position="78"/>
        <end position="100"/>
    </location>
</feature>
<organism evidence="2 3">
    <name type="scientific">Marinobacter lacisalsi</name>
    <dbReference type="NCBI Taxonomy" id="475979"/>
    <lineage>
        <taxon>Bacteria</taxon>
        <taxon>Pseudomonadati</taxon>
        <taxon>Pseudomonadota</taxon>
        <taxon>Gammaproteobacteria</taxon>
        <taxon>Pseudomonadales</taxon>
        <taxon>Marinobacteraceae</taxon>
        <taxon>Marinobacter</taxon>
    </lineage>
</organism>
<keyword evidence="1" id="KW-1133">Transmembrane helix</keyword>
<keyword evidence="1" id="KW-0472">Membrane</keyword>
<dbReference type="EMBL" id="JBHSDI010000001">
    <property type="protein sequence ID" value="MFC4257408.1"/>
    <property type="molecule type" value="Genomic_DNA"/>
</dbReference>
<sequence length="109" mass="11722">MSGSFREIYTEAISGASASAIFMVMSGWSWGLAQQNADQRIVLTVISVLLFLTGFFGAFFSLTAAIERYSCGSLGRKVLGYFAATLLVFSVMVLIGFTVVQGWNAVGSR</sequence>
<dbReference type="RefSeq" id="WP_379884508.1">
    <property type="nucleotide sequence ID" value="NZ_JBHSDI010000001.1"/>
</dbReference>
<proteinExistence type="predicted"/>
<gene>
    <name evidence="2" type="ORF">ACFOZ5_00020</name>
</gene>
<keyword evidence="3" id="KW-1185">Reference proteome</keyword>
<keyword evidence="1" id="KW-0812">Transmembrane</keyword>
<comment type="caution">
    <text evidence="2">The sequence shown here is derived from an EMBL/GenBank/DDBJ whole genome shotgun (WGS) entry which is preliminary data.</text>
</comment>
<name>A0ABV8QCK9_9GAMM</name>
<reference evidence="3" key="1">
    <citation type="journal article" date="2019" name="Int. J. Syst. Evol. Microbiol.">
        <title>The Global Catalogue of Microorganisms (GCM) 10K type strain sequencing project: providing services to taxonomists for standard genome sequencing and annotation.</title>
        <authorList>
            <consortium name="The Broad Institute Genomics Platform"/>
            <consortium name="The Broad Institute Genome Sequencing Center for Infectious Disease"/>
            <person name="Wu L."/>
            <person name="Ma J."/>
        </authorList>
    </citation>
    <scope>NUCLEOTIDE SEQUENCE [LARGE SCALE GENOMIC DNA]</scope>
    <source>
        <strain evidence="3">CECT 7297</strain>
    </source>
</reference>
<protein>
    <submittedName>
        <fullName evidence="2">Uncharacterized protein</fullName>
    </submittedName>
</protein>